<dbReference type="GO" id="GO:0030976">
    <property type="term" value="F:thiamine pyrophosphate binding"/>
    <property type="evidence" value="ECO:0007669"/>
    <property type="project" value="UniProtKB-UniRule"/>
</dbReference>
<evidence type="ECO:0000256" key="1">
    <source>
        <dbReference type="ARBA" id="ARBA00022679"/>
    </source>
</evidence>
<keyword evidence="1 6" id="KW-0808">Transferase</keyword>
<dbReference type="GO" id="GO:0009234">
    <property type="term" value="P:menaquinone biosynthetic process"/>
    <property type="evidence" value="ECO:0007669"/>
    <property type="project" value="UniProtKB-UniRule"/>
</dbReference>
<dbReference type="GO" id="GO:0000287">
    <property type="term" value="F:magnesium ion binding"/>
    <property type="evidence" value="ECO:0007669"/>
    <property type="project" value="UniProtKB-UniRule"/>
</dbReference>
<evidence type="ECO:0000256" key="2">
    <source>
        <dbReference type="ARBA" id="ARBA00022723"/>
    </source>
</evidence>
<dbReference type="UniPathway" id="UPA01057">
    <property type="reaction ID" value="UER00164"/>
</dbReference>
<organism evidence="9 10">
    <name type="scientific">Scrofimicrobium canadense</name>
    <dbReference type="NCBI Taxonomy" id="2652290"/>
    <lineage>
        <taxon>Bacteria</taxon>
        <taxon>Bacillati</taxon>
        <taxon>Actinomycetota</taxon>
        <taxon>Actinomycetes</taxon>
        <taxon>Actinomycetales</taxon>
        <taxon>Actinomycetaceae</taxon>
        <taxon>Scrofimicrobium</taxon>
    </lineage>
</organism>
<feature type="domain" description="Thiamine pyrophosphate enzyme N-terminal TPP-binding" evidence="8">
    <location>
        <begin position="13"/>
        <end position="120"/>
    </location>
</feature>
<keyword evidence="3 6" id="KW-0460">Magnesium</keyword>
<evidence type="ECO:0000259" key="7">
    <source>
        <dbReference type="Pfam" id="PF02775"/>
    </source>
</evidence>
<feature type="domain" description="Thiamine pyrophosphate enzyme TPP-binding" evidence="7">
    <location>
        <begin position="368"/>
        <end position="492"/>
    </location>
</feature>
<dbReference type="InterPro" id="IPR011766">
    <property type="entry name" value="TPP_enzyme_TPP-bd"/>
</dbReference>
<keyword evidence="4 6" id="KW-0786">Thiamine pyrophosphate</keyword>
<dbReference type="RefSeq" id="WP_154542668.1">
    <property type="nucleotide sequence ID" value="NZ_VULO01000001.1"/>
</dbReference>
<dbReference type="Gene3D" id="3.40.50.1220">
    <property type="entry name" value="TPP-binding domain"/>
    <property type="match status" value="1"/>
</dbReference>
<evidence type="ECO:0000256" key="3">
    <source>
        <dbReference type="ARBA" id="ARBA00022842"/>
    </source>
</evidence>
<dbReference type="PIRSF" id="PIRSF004983">
    <property type="entry name" value="MenD"/>
    <property type="match status" value="1"/>
</dbReference>
<dbReference type="InterPro" id="IPR004433">
    <property type="entry name" value="MenaQ_synth_MenD"/>
</dbReference>
<comment type="catalytic activity">
    <reaction evidence="6">
        <text>isochorismate + 2-oxoglutarate + H(+) = 5-enolpyruvoyl-6-hydroxy-2-succinyl-cyclohex-3-ene-1-carboxylate + CO2</text>
        <dbReference type="Rhea" id="RHEA:25593"/>
        <dbReference type="ChEBI" id="CHEBI:15378"/>
        <dbReference type="ChEBI" id="CHEBI:16526"/>
        <dbReference type="ChEBI" id="CHEBI:16810"/>
        <dbReference type="ChEBI" id="CHEBI:29780"/>
        <dbReference type="ChEBI" id="CHEBI:58818"/>
        <dbReference type="EC" id="2.2.1.9"/>
    </reaction>
</comment>
<evidence type="ECO:0000313" key="10">
    <source>
        <dbReference type="Proteomes" id="UP000470875"/>
    </source>
</evidence>
<dbReference type="InterPro" id="IPR012001">
    <property type="entry name" value="Thiamin_PyroP_enz_TPP-bd_dom"/>
</dbReference>
<dbReference type="GO" id="GO:0070204">
    <property type="term" value="F:2-succinyl-5-enolpyruvyl-6-hydroxy-3-cyclohexene-1-carboxylic-acid synthase activity"/>
    <property type="evidence" value="ECO:0007669"/>
    <property type="project" value="UniProtKB-UniRule"/>
</dbReference>
<dbReference type="Gene3D" id="3.40.50.970">
    <property type="match status" value="2"/>
</dbReference>
<dbReference type="HAMAP" id="MF_01659">
    <property type="entry name" value="MenD"/>
    <property type="match status" value="1"/>
</dbReference>
<comment type="pathway">
    <text evidence="6">Quinol/quinone metabolism; 1,4-dihydroxy-2-naphthoate biosynthesis; 1,4-dihydroxy-2-naphthoate from chorismate: step 2/7.</text>
</comment>
<comment type="cofactor">
    <cofactor evidence="6">
        <name>Mg(2+)</name>
        <dbReference type="ChEBI" id="CHEBI:18420"/>
    </cofactor>
    <cofactor evidence="6">
        <name>Mn(2+)</name>
        <dbReference type="ChEBI" id="CHEBI:29035"/>
    </cofactor>
</comment>
<comment type="caution">
    <text evidence="9">The sequence shown here is derived from an EMBL/GenBank/DDBJ whole genome shotgun (WGS) entry which is preliminary data.</text>
</comment>
<protein>
    <recommendedName>
        <fullName evidence="6">2-succinyl-5-enolpyruvyl-6-hydroxy-3-cyclohexene-1-carboxylate synthase</fullName>
        <shortName evidence="6">SEPHCHC synthase</shortName>
        <ecNumber evidence="6">2.2.1.9</ecNumber>
    </recommendedName>
    <alternativeName>
        <fullName evidence="6">Menaquinone biosynthesis protein MenD</fullName>
    </alternativeName>
</protein>
<dbReference type="EC" id="2.2.1.9" evidence="6"/>
<keyword evidence="6" id="KW-0474">Menaquinone biosynthesis</keyword>
<dbReference type="GO" id="GO:0030145">
    <property type="term" value="F:manganese ion binding"/>
    <property type="evidence" value="ECO:0007669"/>
    <property type="project" value="UniProtKB-UniRule"/>
</dbReference>
<dbReference type="SUPFAM" id="SSF52518">
    <property type="entry name" value="Thiamin diphosphate-binding fold (THDP-binding)"/>
    <property type="match status" value="2"/>
</dbReference>
<dbReference type="Pfam" id="PF02776">
    <property type="entry name" value="TPP_enzyme_N"/>
    <property type="match status" value="1"/>
</dbReference>
<dbReference type="InterPro" id="IPR029061">
    <property type="entry name" value="THDP-binding"/>
</dbReference>
<keyword evidence="2 6" id="KW-0479">Metal-binding</keyword>
<dbReference type="NCBIfam" id="TIGR00173">
    <property type="entry name" value="menD"/>
    <property type="match status" value="1"/>
</dbReference>
<accession>A0A6N7W5B7</accession>
<keyword evidence="5 6" id="KW-0464">Manganese</keyword>
<dbReference type="PANTHER" id="PTHR42916">
    <property type="entry name" value="2-SUCCINYL-5-ENOLPYRUVYL-6-HYDROXY-3-CYCLOHEXENE-1-CARBOXYLATE SYNTHASE"/>
    <property type="match status" value="1"/>
</dbReference>
<evidence type="ECO:0000259" key="8">
    <source>
        <dbReference type="Pfam" id="PF02776"/>
    </source>
</evidence>
<comment type="function">
    <text evidence="6">Catalyzes the thiamine diphosphate-dependent decarboxylation of 2-oxoglutarate and the subsequent addition of the resulting succinic semialdehyde-thiamine pyrophosphate anion to isochorismate to yield 2-succinyl-5-enolpyruvyl-6-hydroxy-3-cyclohexene-1-carboxylate (SEPHCHC).</text>
</comment>
<dbReference type="UniPathway" id="UPA00079"/>
<dbReference type="Proteomes" id="UP000470875">
    <property type="component" value="Unassembled WGS sequence"/>
</dbReference>
<reference evidence="9 10" key="1">
    <citation type="submission" date="2019-08" db="EMBL/GenBank/DDBJ databases">
        <title>In-depth cultivation of the pig gut microbiome towards novel bacterial diversity and tailored functional studies.</title>
        <authorList>
            <person name="Wylensek D."/>
            <person name="Hitch T.C.A."/>
            <person name="Clavel T."/>
        </authorList>
    </citation>
    <scope>NUCLEOTIDE SEQUENCE [LARGE SCALE GENOMIC DNA]</scope>
    <source>
        <strain evidence="9 10">WB03_NA08</strain>
    </source>
</reference>
<proteinExistence type="inferred from homology"/>
<name>A0A6N7W5B7_9ACTO</name>
<comment type="similarity">
    <text evidence="6">Belongs to the TPP enzyme family. MenD subfamily.</text>
</comment>
<evidence type="ECO:0000313" key="9">
    <source>
        <dbReference type="EMBL" id="MSS83328.1"/>
    </source>
</evidence>
<evidence type="ECO:0000256" key="4">
    <source>
        <dbReference type="ARBA" id="ARBA00023052"/>
    </source>
</evidence>
<sequence>MPSESVTRAREAIATLIAMGITDYVYCPGSRDAPLAYALAEAEKRSLVRVYPFADERSGAFFAVGLSRAGIVPAVITTSGTAAAELHPALEEAKDQELPLVAVTADRPFELIGVGASQTTTQHGLYGPTPVAEVSVPAGAAVKEAIIRLVRAAKRGPVHLNIAFADPLIPQGDEIWPEVRVPLFDEGETTFPRWNDVVDGNLDTVVVAGDGADSEVVSHARIAGIPIVAEPTAPGNGGHAPVVLQLLIDRVQQVIVTGKPTLSRGVQSLLAQVPRKVVVSSLRIWPDPAGHAQAVVPGLRGTAPSARAQWSAVWETIASEAEVAAAALDGDMTLLGVARQIWRSQPEVPLWLGASNAVRAFDIAGWGERNNVHSNRGLAGIDGTISTAIGFGAARQQPIRAVMGDLTFAYDMNALGARPLPEQDIQVIVLDDGGGSIFASLEHGKPQFTELYERYFAVKQSVDPVGVALACGWGAQRVETHNDLQDILEAPVRGRNLVHVPVPRESSLITDLSHRTQIALRKSSENCRTIVP</sequence>
<dbReference type="PANTHER" id="PTHR42916:SF1">
    <property type="entry name" value="PROTEIN PHYLLO, CHLOROPLASTIC"/>
    <property type="match status" value="1"/>
</dbReference>
<dbReference type="EMBL" id="VULO01000001">
    <property type="protein sequence ID" value="MSS83328.1"/>
    <property type="molecule type" value="Genomic_DNA"/>
</dbReference>
<comment type="subunit">
    <text evidence="6">Homodimer.</text>
</comment>
<evidence type="ECO:0000256" key="5">
    <source>
        <dbReference type="ARBA" id="ARBA00023211"/>
    </source>
</evidence>
<keyword evidence="10" id="KW-1185">Reference proteome</keyword>
<dbReference type="Pfam" id="PF02775">
    <property type="entry name" value="TPP_enzyme_C"/>
    <property type="match status" value="1"/>
</dbReference>
<comment type="cofactor">
    <cofactor evidence="6">
        <name>thiamine diphosphate</name>
        <dbReference type="ChEBI" id="CHEBI:58937"/>
    </cofactor>
    <text evidence="6">Binds 1 thiamine pyrophosphate per subunit.</text>
</comment>
<dbReference type="AlphaFoldDB" id="A0A6N7W5B7"/>
<comment type="pathway">
    <text evidence="6">Quinol/quinone metabolism; menaquinone biosynthesis.</text>
</comment>
<gene>
    <name evidence="6 9" type="primary">menD</name>
    <name evidence="9" type="ORF">FYJ24_00810</name>
</gene>
<evidence type="ECO:0000256" key="6">
    <source>
        <dbReference type="HAMAP-Rule" id="MF_01659"/>
    </source>
</evidence>